<feature type="compositionally biased region" description="Polar residues" evidence="1">
    <location>
        <begin position="260"/>
        <end position="270"/>
    </location>
</feature>
<accession>A0A836HUH1</accession>
<evidence type="ECO:0000256" key="1">
    <source>
        <dbReference type="SAM" id="MobiDB-lite"/>
    </source>
</evidence>
<feature type="region of interest" description="Disordered" evidence="1">
    <location>
        <begin position="1"/>
        <end position="24"/>
    </location>
</feature>
<dbReference type="EMBL" id="JAFEUZ010000012">
    <property type="protein sequence ID" value="KAG5484481.1"/>
    <property type="molecule type" value="Genomic_DNA"/>
</dbReference>
<dbReference type="GeneID" id="92517718"/>
<feature type="region of interest" description="Disordered" evidence="1">
    <location>
        <begin position="358"/>
        <end position="409"/>
    </location>
</feature>
<reference evidence="3" key="1">
    <citation type="journal article" date="2021" name="Microbiol. Resour. Announc.">
        <title>LGAAP: Leishmaniinae Genome Assembly and Annotation Pipeline.</title>
        <authorList>
            <person name="Almutairi H."/>
            <person name="Urbaniak M.D."/>
            <person name="Bates M.D."/>
            <person name="Jariyapan N."/>
            <person name="Kwakye-Nuako G."/>
            <person name="Thomaz-Soccol V."/>
            <person name="Al-Salem W.S."/>
            <person name="Dillon R.J."/>
            <person name="Bates P.A."/>
            <person name="Gatherer D."/>
        </authorList>
    </citation>
    <scope>NUCLEOTIDE SEQUENCE [LARGE SCALE GENOMIC DNA]</scope>
</reference>
<sequence>MPVPPVSSSATATTCDGGSATAPVAGRVRNAGSLRASVRFNDALGMLWYALLLVRESHKEQQRQLTWSGVKRAMEDGLLGKETKVAVEGAWRSSGDAGANSSSDSKGNTRAAIAGVSPSTSATASTLTAARWETCDFDSWGHVDWTLLAAHVYALTGELYSARALHRVVAEDIYTAAHKSDREAMRAAYAWQHAEMLHFYAKEAQEEEGCAAATPLQTTFTISGSTTGDSRLGGVLQADSSSAPSLSKAGTHSEGFPATTAIQGTASSWGDSRKAGASDASPLPSARSDAQTSSLAPSLWASASAMSQAPAQSLPASPPPGAATQVVMGGAIMDGRMACARGSSPTPSLRDTNAVERHAADSAGRAVAPTDGEPMALPPGAEQCSSRAAADHTATTPGESRRTGLAQKSDRVAFPSTPLFDPDPLDAPWYALWCSLPSPQARAQLHVLRYATPLPLEDFSSLLEQFFLVDGADDFLSPVHAATIMEFAGVRSGPYNTIVHSPLSLAEVRRYISESHRHYARAAMMAHTNHAGGAARVEATSRLRPGTPPLDTGSAPATSFKVGASHAVGSGSGFVAASATTSTKAEYRGLRRGGVPPAGALGNSVRSLLDSTASSEKRVLTLAELERSIWHVAANCAVFNAPESRYPRTARHFAASCIAIMTRYCEKQLAVFYTN</sequence>
<proteinExistence type="predicted"/>
<reference evidence="3" key="2">
    <citation type="journal article" date="2021" name="Sci. Data">
        <title>Chromosome-scale genome sequencing, assembly and annotation of six genomes from subfamily Leishmaniinae.</title>
        <authorList>
            <person name="Almutairi H."/>
            <person name="Urbaniak M.D."/>
            <person name="Bates M.D."/>
            <person name="Jariyapan N."/>
            <person name="Kwakye-Nuako G."/>
            <person name="Thomaz Soccol V."/>
            <person name="Al-Salem W.S."/>
            <person name="Dillon R.J."/>
            <person name="Bates P.A."/>
            <person name="Gatherer D."/>
        </authorList>
    </citation>
    <scope>NUCLEOTIDE SEQUENCE [LARGE SCALE GENOMIC DNA]</scope>
</reference>
<keyword evidence="3" id="KW-1185">Reference proteome</keyword>
<evidence type="ECO:0000313" key="3">
    <source>
        <dbReference type="Proteomes" id="UP000673552"/>
    </source>
</evidence>
<dbReference type="AlphaFoldDB" id="A0A836HUH1"/>
<evidence type="ECO:0000313" key="2">
    <source>
        <dbReference type="EMBL" id="KAG5484481.1"/>
    </source>
</evidence>
<protein>
    <submittedName>
        <fullName evidence="2">Uncharacterized protein</fullName>
    </submittedName>
</protein>
<feature type="compositionally biased region" description="Polar residues" evidence="1">
    <location>
        <begin position="1"/>
        <end position="16"/>
    </location>
</feature>
<gene>
    <name evidence="2" type="ORF">LSCM1_07851</name>
</gene>
<organism evidence="2 3">
    <name type="scientific">Leishmania martiniquensis</name>
    <dbReference type="NCBI Taxonomy" id="1580590"/>
    <lineage>
        <taxon>Eukaryota</taxon>
        <taxon>Discoba</taxon>
        <taxon>Euglenozoa</taxon>
        <taxon>Kinetoplastea</taxon>
        <taxon>Metakinetoplastina</taxon>
        <taxon>Trypanosomatida</taxon>
        <taxon>Trypanosomatidae</taxon>
        <taxon>Leishmaniinae</taxon>
        <taxon>Leishmania</taxon>
    </lineage>
</organism>
<dbReference type="OrthoDB" id="251777at2759"/>
<dbReference type="RefSeq" id="XP_067180419.1">
    <property type="nucleotide sequence ID" value="XM_067325206.1"/>
</dbReference>
<feature type="region of interest" description="Disordered" evidence="1">
    <location>
        <begin position="90"/>
        <end position="115"/>
    </location>
</feature>
<dbReference type="Proteomes" id="UP000673552">
    <property type="component" value="Unassembled WGS sequence"/>
</dbReference>
<dbReference type="KEGG" id="lmat:92517718"/>
<feature type="compositionally biased region" description="Polar residues" evidence="1">
    <location>
        <begin position="238"/>
        <end position="250"/>
    </location>
</feature>
<feature type="compositionally biased region" description="Low complexity" evidence="1">
    <location>
        <begin position="93"/>
        <end position="105"/>
    </location>
</feature>
<feature type="region of interest" description="Disordered" evidence="1">
    <location>
        <begin position="231"/>
        <end position="294"/>
    </location>
</feature>
<comment type="caution">
    <text evidence="2">The sequence shown here is derived from an EMBL/GenBank/DDBJ whole genome shotgun (WGS) entry which is preliminary data.</text>
</comment>
<name>A0A836HUH1_9TRYP</name>